<evidence type="ECO:0000256" key="7">
    <source>
        <dbReference type="SAM" id="MobiDB-lite"/>
    </source>
</evidence>
<feature type="region of interest" description="Disordered" evidence="7">
    <location>
        <begin position="235"/>
        <end position="285"/>
    </location>
</feature>
<keyword evidence="4" id="KW-0862">Zinc</keyword>
<evidence type="ECO:0000313" key="10">
    <source>
        <dbReference type="EMBL" id="KAK8749366.1"/>
    </source>
</evidence>
<evidence type="ECO:0000259" key="9">
    <source>
        <dbReference type="Pfam" id="PF08600"/>
    </source>
</evidence>
<organism evidence="10 11">
    <name type="scientific">Cherax quadricarinatus</name>
    <name type="common">Australian red claw crayfish</name>
    <dbReference type="NCBI Taxonomy" id="27406"/>
    <lineage>
        <taxon>Eukaryota</taxon>
        <taxon>Metazoa</taxon>
        <taxon>Ecdysozoa</taxon>
        <taxon>Arthropoda</taxon>
        <taxon>Crustacea</taxon>
        <taxon>Multicrustacea</taxon>
        <taxon>Malacostraca</taxon>
        <taxon>Eumalacostraca</taxon>
        <taxon>Eucarida</taxon>
        <taxon>Decapoda</taxon>
        <taxon>Pleocyemata</taxon>
        <taxon>Astacidea</taxon>
        <taxon>Parastacoidea</taxon>
        <taxon>Parastacidae</taxon>
        <taxon>Cherax</taxon>
    </lineage>
</organism>
<dbReference type="EMBL" id="JARKIK010000010">
    <property type="protein sequence ID" value="KAK8749369.1"/>
    <property type="molecule type" value="Genomic_DNA"/>
</dbReference>
<reference evidence="10 11" key="1">
    <citation type="journal article" date="2024" name="BMC Genomics">
        <title>Genome assembly of redclaw crayfish (Cherax quadricarinatus) provides insights into its immune adaptation and hypoxia tolerance.</title>
        <authorList>
            <person name="Liu Z."/>
            <person name="Zheng J."/>
            <person name="Li H."/>
            <person name="Fang K."/>
            <person name="Wang S."/>
            <person name="He J."/>
            <person name="Zhou D."/>
            <person name="Weng S."/>
            <person name="Chi M."/>
            <person name="Gu Z."/>
            <person name="He J."/>
            <person name="Li F."/>
            <person name="Wang M."/>
        </authorList>
    </citation>
    <scope>NUCLEOTIDE SEQUENCE [LARGE SCALE GENOMIC DNA]</scope>
    <source>
        <strain evidence="10">ZL_2023a</strain>
    </source>
</reference>
<evidence type="ECO:0000259" key="8">
    <source>
        <dbReference type="Pfam" id="PF07967"/>
    </source>
</evidence>
<dbReference type="Pfam" id="PF08600">
    <property type="entry name" value="NuBaID_C"/>
    <property type="match status" value="1"/>
</dbReference>
<dbReference type="Pfam" id="PF07967">
    <property type="entry name" value="zf-C3HC"/>
    <property type="match status" value="1"/>
</dbReference>
<evidence type="ECO:0000256" key="2">
    <source>
        <dbReference type="ARBA" id="ARBA00022723"/>
    </source>
</evidence>
<evidence type="ECO:0000256" key="6">
    <source>
        <dbReference type="ARBA" id="ARBA00044931"/>
    </source>
</evidence>
<sequence length="438" mass="49652">MEVLYQRIHQTLAALTHTPRNEDKTSPDSITPRTQPRNYEAFCSRVDSFRPGLWNVFEVSPLECARWGWHIIEKDILQCITCQEVVCAALPNLVDRDAHEKFLTLLKDCLVNSHKTACGWRHNPSPKELTQPPSVTTVEQLHNMTNSAHSLAALGSSLPQLDQHTLMSTMKMDSNLINGMFTCSSTNEDAKTSSVLLVLSGWSRGEGAYLRCRICRRIVGLWSVVTRADELTAGEAAASSETEPDLGEHLSSHTQSEEVAEENKNIVKKTTIDNNDDDDDNDRLDSKWSNCLRGKRIIIEQGNKEGFSRQEELDDNNTRKKRQRMSGNDGSDINEAVEGSQEESSLLIIGSSPSSQIKKLEEKRYFHPLEEHRHWCPWVIKIQLENTVMKQGYEMVIDQIKELIYLSNRKDLSSSEKYAKNVEGLRSIRSMLHDLSEA</sequence>
<dbReference type="EMBL" id="JARKIK010000010">
    <property type="protein sequence ID" value="KAK8749364.1"/>
    <property type="molecule type" value="Genomic_DNA"/>
</dbReference>
<comment type="function">
    <text evidence="6">Required for proper positioning of a substantial amount of TPR at the nuclear basket (NB) through interaction with TPR.</text>
</comment>
<evidence type="ECO:0000313" key="11">
    <source>
        <dbReference type="Proteomes" id="UP001445076"/>
    </source>
</evidence>
<dbReference type="InterPro" id="IPR012935">
    <property type="entry name" value="NuBaID_N"/>
</dbReference>
<feature type="domain" description="NuBaID C-terminal" evidence="9">
    <location>
        <begin position="197"/>
        <end position="389"/>
    </location>
</feature>
<feature type="region of interest" description="Disordered" evidence="7">
    <location>
        <begin position="306"/>
        <end position="346"/>
    </location>
</feature>
<gene>
    <name evidence="10" type="ORF">OTU49_015809</name>
</gene>
<evidence type="ECO:0000256" key="5">
    <source>
        <dbReference type="ARBA" id="ARBA00023242"/>
    </source>
</evidence>
<comment type="subcellular location">
    <subcellularLocation>
        <location evidence="1">Nucleus</location>
    </subcellularLocation>
</comment>
<keyword evidence="2" id="KW-0479">Metal-binding</keyword>
<dbReference type="Proteomes" id="UP001445076">
    <property type="component" value="Unassembled WGS sequence"/>
</dbReference>
<dbReference type="AlphaFoldDB" id="A0AAW0XXT4"/>
<keyword evidence="3" id="KW-0863">Zinc-finger</keyword>
<name>A0AAW0XXT4_CHEQU</name>
<reference evidence="10" key="2">
    <citation type="submission" date="2024-01" db="EMBL/GenBank/DDBJ databases">
        <authorList>
            <person name="He J."/>
            <person name="Wang M."/>
            <person name="Zheng J."/>
            <person name="Liu Z."/>
        </authorList>
    </citation>
    <scope>NUCLEOTIDE SEQUENCE</scope>
    <source>
        <strain evidence="10">ZL_2023a</strain>
        <tissue evidence="10">Muscle</tissue>
    </source>
</reference>
<accession>A0AAW0XXT4</accession>
<dbReference type="PANTHER" id="PTHR15835">
    <property type="entry name" value="NUCLEAR-INTERACTING PARTNER OF ALK"/>
    <property type="match status" value="1"/>
</dbReference>
<evidence type="ECO:0008006" key="12">
    <source>
        <dbReference type="Google" id="ProtNLM"/>
    </source>
</evidence>
<keyword evidence="5" id="KW-0539">Nucleus</keyword>
<dbReference type="EMBL" id="JARKIK010000010">
    <property type="protein sequence ID" value="KAK8749365.1"/>
    <property type="molecule type" value="Genomic_DNA"/>
</dbReference>
<dbReference type="InterPro" id="IPR013909">
    <property type="entry name" value="NuBaID_C"/>
</dbReference>
<proteinExistence type="predicted"/>
<dbReference type="PANTHER" id="PTHR15835:SF6">
    <property type="entry name" value="ZINC FINGER C3HC-TYPE PROTEIN 1"/>
    <property type="match status" value="1"/>
</dbReference>
<evidence type="ECO:0000256" key="3">
    <source>
        <dbReference type="ARBA" id="ARBA00022771"/>
    </source>
</evidence>
<feature type="domain" description="C3HC-type" evidence="8">
    <location>
        <begin position="36"/>
        <end position="161"/>
    </location>
</feature>
<evidence type="ECO:0000256" key="1">
    <source>
        <dbReference type="ARBA" id="ARBA00004123"/>
    </source>
</evidence>
<dbReference type="EMBL" id="JARKIK010000010">
    <property type="protein sequence ID" value="KAK8749366.1"/>
    <property type="molecule type" value="Genomic_DNA"/>
</dbReference>
<evidence type="ECO:0000256" key="4">
    <source>
        <dbReference type="ARBA" id="ARBA00022833"/>
    </source>
</evidence>
<comment type="caution">
    <text evidence="10">The sequence shown here is derived from an EMBL/GenBank/DDBJ whole genome shotgun (WGS) entry which is preliminary data.</text>
</comment>
<dbReference type="GO" id="GO:0005634">
    <property type="term" value="C:nucleus"/>
    <property type="evidence" value="ECO:0007669"/>
    <property type="project" value="UniProtKB-SubCell"/>
</dbReference>
<dbReference type="GO" id="GO:0008270">
    <property type="term" value="F:zinc ion binding"/>
    <property type="evidence" value="ECO:0007669"/>
    <property type="project" value="UniProtKB-KW"/>
</dbReference>
<protein>
    <recommendedName>
        <fullName evidence="12">Nuclear-interacting partner of ALK</fullName>
    </recommendedName>
</protein>
<keyword evidence="11" id="KW-1185">Reference proteome</keyword>